<comment type="caution">
    <text evidence="1">The sequence shown here is derived from an EMBL/GenBank/DDBJ whole genome shotgun (WGS) entry which is preliminary data.</text>
</comment>
<evidence type="ECO:0000313" key="1">
    <source>
        <dbReference type="EMBL" id="MDB8744657.1"/>
    </source>
</evidence>
<proteinExistence type="predicted"/>
<organism evidence="1 2">
    <name type="scientific">Ruminococcus bicirculans</name>
    <name type="common">ex Wegman et al. 2014</name>
    <dbReference type="NCBI Taxonomy" id="1160721"/>
    <lineage>
        <taxon>Bacteria</taxon>
        <taxon>Bacillati</taxon>
        <taxon>Bacillota</taxon>
        <taxon>Clostridia</taxon>
        <taxon>Eubacteriales</taxon>
        <taxon>Oscillospiraceae</taxon>
        <taxon>Ruminococcus</taxon>
    </lineage>
</organism>
<sequence>MVNIIAHGFEKVNKIGLDCQSSRLFTHFFASFSSYHCPIHTHKTAQKIALLKSKALLERVRGIAPPSPFRKKSILVIEINPQKI</sequence>
<protein>
    <submittedName>
        <fullName evidence="1">Uncharacterized protein</fullName>
    </submittedName>
</protein>
<dbReference type="RefSeq" id="WP_195388051.1">
    <property type="nucleotide sequence ID" value="NZ_JADNGL010000004.1"/>
</dbReference>
<gene>
    <name evidence="1" type="ORF">PNU62_06470</name>
</gene>
<dbReference type="EMBL" id="JAQMLV010000007">
    <property type="protein sequence ID" value="MDB8744657.1"/>
    <property type="molecule type" value="Genomic_DNA"/>
</dbReference>
<name>A0AAW6E6K0_9FIRM</name>
<dbReference type="Proteomes" id="UP001211015">
    <property type="component" value="Unassembled WGS sequence"/>
</dbReference>
<evidence type="ECO:0000313" key="2">
    <source>
        <dbReference type="Proteomes" id="UP001211015"/>
    </source>
</evidence>
<dbReference type="AlphaFoldDB" id="A0AAW6E6K0"/>
<reference evidence="1" key="1">
    <citation type="submission" date="2023-01" db="EMBL/GenBank/DDBJ databases">
        <title>Human gut microbiome strain richness.</title>
        <authorList>
            <person name="Chen-Liaw A."/>
        </authorList>
    </citation>
    <scope>NUCLEOTIDE SEQUENCE</scope>
    <source>
        <strain evidence="1">1001275st1_F4_1001275B_160808</strain>
    </source>
</reference>
<accession>A0AAW6E6K0</accession>